<dbReference type="EMBL" id="CP090894">
    <property type="protein sequence ID" value="ULT93796.1"/>
    <property type="molecule type" value="Genomic_DNA"/>
</dbReference>
<name>A0AAE9A964_CAEBR</name>
<dbReference type="PANTHER" id="PTHR22921">
    <property type="entry name" value="PROTEIN CBG20088-RELATED"/>
    <property type="match status" value="1"/>
</dbReference>
<dbReference type="AlphaFoldDB" id="A0AAE9A964"/>
<dbReference type="Proteomes" id="UP000827892">
    <property type="component" value="Chromosome IV"/>
</dbReference>
<sequence length="435" mass="48963">MVDVDLNSDEEKEDDSTSVSHVVERVRSASDDVLQFIASCCISKVSEEGVQRFLSSHDEEFARKVKDLWNVKSNAYSLHHFCNNCGKKTGPKKKLKEIMQYHIEDVLQRRENLRRGEEKMHNLGAPIFRRVWQQETPSSQHLHLSGILSVDGVSVPGSTKKLWPVSVMIVDLSTADMQKSSNIILEGIVEGNANPSTALWNSIIPMIFSDFESQKRAIGTLGYQLHLVTFVGDQPAKRSVFGMKAHQEEVVNAMKTYLDEIIVRHSEVRGYRQTIEDSRNCTYGFGSTPALIISRMMPYETPLDLLHNLGEGICERIMRELMSQRTKLSVKSQLFVADSSRVETEMTTVILPSELSNVHKNRNGTDKLTKFRCVLSSVAIHSDVIGPKGRFTIIALAMTVNRMFTNANARGVFDIQMTAAANWFIQEASTEYLSS</sequence>
<proteinExistence type="predicted"/>
<dbReference type="Pfam" id="PF06869">
    <property type="entry name" value="DUF1258"/>
    <property type="match status" value="1"/>
</dbReference>
<evidence type="ECO:0000313" key="1">
    <source>
        <dbReference type="EMBL" id="ULT93796.1"/>
    </source>
</evidence>
<organism evidence="1 2">
    <name type="scientific">Caenorhabditis briggsae</name>
    <dbReference type="NCBI Taxonomy" id="6238"/>
    <lineage>
        <taxon>Eukaryota</taxon>
        <taxon>Metazoa</taxon>
        <taxon>Ecdysozoa</taxon>
        <taxon>Nematoda</taxon>
        <taxon>Chromadorea</taxon>
        <taxon>Rhabditida</taxon>
        <taxon>Rhabditina</taxon>
        <taxon>Rhabditomorpha</taxon>
        <taxon>Rhabditoidea</taxon>
        <taxon>Rhabditidae</taxon>
        <taxon>Peloderinae</taxon>
        <taxon>Caenorhabditis</taxon>
    </lineage>
</organism>
<reference evidence="1 2" key="1">
    <citation type="submission" date="2022-05" db="EMBL/GenBank/DDBJ databases">
        <title>Chromosome-level reference genomes for two strains of Caenorhabditis briggsae: an improved platform for comparative genomics.</title>
        <authorList>
            <person name="Stevens L."/>
            <person name="Andersen E.C."/>
        </authorList>
    </citation>
    <scope>NUCLEOTIDE SEQUENCE [LARGE SCALE GENOMIC DNA]</scope>
    <source>
        <strain evidence="1">QX1410_ONT</strain>
        <tissue evidence="1">Whole-organism</tissue>
    </source>
</reference>
<dbReference type="PANTHER" id="PTHR22921:SF27">
    <property type="entry name" value="C2H2-TYPE DOMAIN-CONTAINING PROTEIN-RELATED"/>
    <property type="match status" value="1"/>
</dbReference>
<gene>
    <name evidence="1" type="ORF">L3Y34_003355</name>
</gene>
<protein>
    <submittedName>
        <fullName evidence="1">Uncharacterized protein</fullName>
    </submittedName>
</protein>
<dbReference type="InterPro" id="IPR009667">
    <property type="entry name" value="DUF1258"/>
</dbReference>
<evidence type="ECO:0000313" key="2">
    <source>
        <dbReference type="Proteomes" id="UP000827892"/>
    </source>
</evidence>
<accession>A0AAE9A964</accession>